<organism evidence="1 2">
    <name type="scientific">Cardiocondyla obscurior</name>
    <dbReference type="NCBI Taxonomy" id="286306"/>
    <lineage>
        <taxon>Eukaryota</taxon>
        <taxon>Metazoa</taxon>
        <taxon>Ecdysozoa</taxon>
        <taxon>Arthropoda</taxon>
        <taxon>Hexapoda</taxon>
        <taxon>Insecta</taxon>
        <taxon>Pterygota</taxon>
        <taxon>Neoptera</taxon>
        <taxon>Endopterygota</taxon>
        <taxon>Hymenoptera</taxon>
        <taxon>Apocrita</taxon>
        <taxon>Aculeata</taxon>
        <taxon>Formicoidea</taxon>
        <taxon>Formicidae</taxon>
        <taxon>Myrmicinae</taxon>
        <taxon>Cardiocondyla</taxon>
    </lineage>
</organism>
<keyword evidence="2" id="KW-1185">Reference proteome</keyword>
<evidence type="ECO:0000313" key="1">
    <source>
        <dbReference type="EMBL" id="KAL0130283.1"/>
    </source>
</evidence>
<proteinExistence type="predicted"/>
<comment type="caution">
    <text evidence="1">The sequence shown here is derived from an EMBL/GenBank/DDBJ whole genome shotgun (WGS) entry which is preliminary data.</text>
</comment>
<dbReference type="EMBL" id="JADYXP020000002">
    <property type="protein sequence ID" value="KAL0130283.1"/>
    <property type="molecule type" value="Genomic_DNA"/>
</dbReference>
<protein>
    <submittedName>
        <fullName evidence="1">Uncharacterized protein</fullName>
    </submittedName>
</protein>
<reference evidence="1 2" key="1">
    <citation type="submission" date="2023-03" db="EMBL/GenBank/DDBJ databases">
        <title>High recombination rates correlate with genetic variation in Cardiocondyla obscurior ants.</title>
        <authorList>
            <person name="Errbii M."/>
        </authorList>
    </citation>
    <scope>NUCLEOTIDE SEQUENCE [LARGE SCALE GENOMIC DNA]</scope>
    <source>
        <strain evidence="1">Alpha-2009</strain>
        <tissue evidence="1">Whole body</tissue>
    </source>
</reference>
<name>A0AAW2GSQ6_9HYME</name>
<sequence>MVVADVIASALPDRSAASASDVASSYRWSATKLLLPKPEGVAKIEHGVCVLRVVHGNST</sequence>
<dbReference type="Proteomes" id="UP001430953">
    <property type="component" value="Unassembled WGS sequence"/>
</dbReference>
<gene>
    <name evidence="1" type="ORF">PUN28_002119</name>
</gene>
<accession>A0AAW2GSQ6</accession>
<evidence type="ECO:0000313" key="2">
    <source>
        <dbReference type="Proteomes" id="UP001430953"/>
    </source>
</evidence>
<dbReference type="AlphaFoldDB" id="A0AAW2GSQ6"/>